<evidence type="ECO:0000256" key="3">
    <source>
        <dbReference type="ARBA" id="ARBA00022737"/>
    </source>
</evidence>
<dbReference type="InterPro" id="IPR001611">
    <property type="entry name" value="Leu-rich_rpt"/>
</dbReference>
<dbReference type="InterPro" id="IPR003598">
    <property type="entry name" value="Ig_sub2"/>
</dbReference>
<gene>
    <name evidence="9" type="primary">IGSF9</name>
    <name evidence="9" type="ORF">AOXY_G18544</name>
</gene>
<dbReference type="InterPro" id="IPR032675">
    <property type="entry name" value="LRR_dom_sf"/>
</dbReference>
<dbReference type="Gene3D" id="3.80.10.10">
    <property type="entry name" value="Ribonuclease Inhibitor"/>
    <property type="match status" value="1"/>
</dbReference>
<evidence type="ECO:0000256" key="4">
    <source>
        <dbReference type="ARBA" id="ARBA00023157"/>
    </source>
</evidence>
<keyword evidence="2 7" id="KW-0732">Signal</keyword>
<dbReference type="PROSITE" id="PS51450">
    <property type="entry name" value="LRR"/>
    <property type="match status" value="1"/>
</dbReference>
<evidence type="ECO:0000313" key="9">
    <source>
        <dbReference type="EMBL" id="KAK1162203.1"/>
    </source>
</evidence>
<feature type="signal peptide" evidence="7">
    <location>
        <begin position="1"/>
        <end position="19"/>
    </location>
</feature>
<keyword evidence="6" id="KW-0472">Membrane</keyword>
<feature type="compositionally biased region" description="Basic and acidic residues" evidence="5">
    <location>
        <begin position="437"/>
        <end position="454"/>
    </location>
</feature>
<dbReference type="SUPFAM" id="SSF48726">
    <property type="entry name" value="Immunoglobulin"/>
    <property type="match status" value="1"/>
</dbReference>
<feature type="region of interest" description="Disordered" evidence="5">
    <location>
        <begin position="437"/>
        <end position="473"/>
    </location>
</feature>
<dbReference type="InterPro" id="IPR003599">
    <property type="entry name" value="Ig_sub"/>
</dbReference>
<reference evidence="9" key="1">
    <citation type="submission" date="2022-02" db="EMBL/GenBank/DDBJ databases">
        <title>Atlantic sturgeon de novo genome assembly.</title>
        <authorList>
            <person name="Stock M."/>
            <person name="Klopp C."/>
            <person name="Guiguen Y."/>
            <person name="Cabau C."/>
            <person name="Parinello H."/>
            <person name="Santidrian Yebra-Pimentel E."/>
            <person name="Kuhl H."/>
            <person name="Dirks R.P."/>
            <person name="Guessner J."/>
            <person name="Wuertz S."/>
            <person name="Du K."/>
            <person name="Schartl M."/>
        </authorList>
    </citation>
    <scope>NUCLEOTIDE SEQUENCE</scope>
    <source>
        <strain evidence="9">STURGEONOMICS-FGT-2020</strain>
        <tissue evidence="9">Whole blood</tissue>
    </source>
</reference>
<dbReference type="InterPro" id="IPR013783">
    <property type="entry name" value="Ig-like_fold"/>
</dbReference>
<comment type="caution">
    <text evidence="9">The sequence shown here is derived from an EMBL/GenBank/DDBJ whole genome shotgun (WGS) entry which is preliminary data.</text>
</comment>
<evidence type="ECO:0000256" key="5">
    <source>
        <dbReference type="SAM" id="MobiDB-lite"/>
    </source>
</evidence>
<evidence type="ECO:0000313" key="10">
    <source>
        <dbReference type="Proteomes" id="UP001230051"/>
    </source>
</evidence>
<dbReference type="PROSITE" id="PS50835">
    <property type="entry name" value="IG_LIKE"/>
    <property type="match status" value="1"/>
</dbReference>
<feature type="transmembrane region" description="Helical" evidence="6">
    <location>
        <begin position="368"/>
        <end position="389"/>
    </location>
</feature>
<protein>
    <submittedName>
        <fullName evidence="9">Leucine-rich repeat-containing protein 24-like</fullName>
    </submittedName>
</protein>
<evidence type="ECO:0000256" key="7">
    <source>
        <dbReference type="SAM" id="SignalP"/>
    </source>
</evidence>
<evidence type="ECO:0000256" key="6">
    <source>
        <dbReference type="SAM" id="Phobius"/>
    </source>
</evidence>
<dbReference type="SMART" id="SM00409">
    <property type="entry name" value="IG"/>
    <property type="match status" value="1"/>
</dbReference>
<keyword evidence="6" id="KW-0812">Transmembrane</keyword>
<feature type="domain" description="Ig-like" evidence="8">
    <location>
        <begin position="250"/>
        <end position="332"/>
    </location>
</feature>
<dbReference type="Gene3D" id="2.60.40.10">
    <property type="entry name" value="Immunoglobulins"/>
    <property type="match status" value="1"/>
</dbReference>
<dbReference type="InterPro" id="IPR003591">
    <property type="entry name" value="Leu-rich_rpt_typical-subtyp"/>
</dbReference>
<proteinExistence type="predicted"/>
<name>A0AAD8D2T9_ACIOX</name>
<keyword evidence="6" id="KW-1133">Transmembrane helix</keyword>
<dbReference type="Pfam" id="PF13855">
    <property type="entry name" value="LRR_8"/>
    <property type="match status" value="1"/>
</dbReference>
<feature type="chain" id="PRO_5042048968" evidence="7">
    <location>
        <begin position="20"/>
        <end position="473"/>
    </location>
</feature>
<organism evidence="9 10">
    <name type="scientific">Acipenser oxyrinchus oxyrinchus</name>
    <dbReference type="NCBI Taxonomy" id="40147"/>
    <lineage>
        <taxon>Eukaryota</taxon>
        <taxon>Metazoa</taxon>
        <taxon>Chordata</taxon>
        <taxon>Craniata</taxon>
        <taxon>Vertebrata</taxon>
        <taxon>Euteleostomi</taxon>
        <taxon>Actinopterygii</taxon>
        <taxon>Chondrostei</taxon>
        <taxon>Acipenseriformes</taxon>
        <taxon>Acipenseridae</taxon>
        <taxon>Acipenser</taxon>
    </lineage>
</organism>
<dbReference type="PANTHER" id="PTHR24366">
    <property type="entry name" value="IG(IMMUNOGLOBULIN) AND LRR(LEUCINE RICH REPEAT) DOMAINS"/>
    <property type="match status" value="1"/>
</dbReference>
<keyword evidence="3" id="KW-0677">Repeat</keyword>
<dbReference type="AlphaFoldDB" id="A0AAD8D2T9"/>
<dbReference type="Proteomes" id="UP001230051">
    <property type="component" value="Unassembled WGS sequence"/>
</dbReference>
<dbReference type="EMBL" id="JAGXEW010000017">
    <property type="protein sequence ID" value="KAK1162203.1"/>
    <property type="molecule type" value="Genomic_DNA"/>
</dbReference>
<dbReference type="Pfam" id="PF13927">
    <property type="entry name" value="Ig_3"/>
    <property type="match status" value="1"/>
</dbReference>
<evidence type="ECO:0000256" key="2">
    <source>
        <dbReference type="ARBA" id="ARBA00022729"/>
    </source>
</evidence>
<keyword evidence="1" id="KW-0433">Leucine-rich repeat</keyword>
<sequence>MGHYFTLLLLLIICKSLEAWNCTVSCKCTNFTSSCCGPQKTQHLPIIGNQNATELVLDSCGSFPMDNKTLQNFSSLKELTVKRTILLYLDAHPFHGLPMLQTLNLTEVNLSNAAMHQNAFAGLPIRRLFLANNRLDQIRRGMFAGLMNLEHLDLSGNGLRSIEENALANLVSLRFLNLDNNHFVTITPYWFGVMLRNNSFPVVSLIGNTLTCECKYRGMALPEYQWFSRSVILTNSSCMVNPAVEECSPPQVEEVYKVVTVRDLQPLTLSCLLSGFPRPRVSWILPSGLQLFNKSFPPFYNEDGTLHVPVVQSKFAGLYACMATNVEGTAVSLLNIVVSPTPNPPFITSRPVTSPTPQTPTISKSLRVLLWTAVVLICIIFLIILFCILRVACRYLKQHLCNDVSFNRFVDTPNILTLPENPQSIPHIDERHGHVHWSRENGDDTVPRVAEHTDGSYPPHQQTVTELERRTQL</sequence>
<dbReference type="SMART" id="SM00408">
    <property type="entry name" value="IGc2"/>
    <property type="match status" value="1"/>
</dbReference>
<evidence type="ECO:0000256" key="1">
    <source>
        <dbReference type="ARBA" id="ARBA00022614"/>
    </source>
</evidence>
<keyword evidence="10" id="KW-1185">Reference proteome</keyword>
<dbReference type="InterPro" id="IPR036179">
    <property type="entry name" value="Ig-like_dom_sf"/>
</dbReference>
<keyword evidence="4" id="KW-1015">Disulfide bond</keyword>
<dbReference type="PANTHER" id="PTHR24366:SF161">
    <property type="entry name" value="TIR DOMAIN-CONTAINING PROTEIN"/>
    <property type="match status" value="1"/>
</dbReference>
<dbReference type="InterPro" id="IPR007110">
    <property type="entry name" value="Ig-like_dom"/>
</dbReference>
<dbReference type="SUPFAM" id="SSF52058">
    <property type="entry name" value="L domain-like"/>
    <property type="match status" value="1"/>
</dbReference>
<accession>A0AAD8D2T9</accession>
<evidence type="ECO:0000259" key="8">
    <source>
        <dbReference type="PROSITE" id="PS50835"/>
    </source>
</evidence>
<dbReference type="SMART" id="SM00369">
    <property type="entry name" value="LRR_TYP"/>
    <property type="match status" value="4"/>
</dbReference>